<sequence length="706" mass="75262">MVDFIHLRDVDLGALVTAAEIWATLPDRMHTQHGDVDRDVVSPLAGGAWKGAEANAGIGELRAMSGQMEDAHTEAAALRTVLLDAASDLKTAKEHLTKAITDAADQKLTVDDSGGVHWTAPSYARNLPPDDYDAVTKPLEEAARGIADRIGRALTEATAADQRAAFALNADTRGDDPKKFNGKAVGAGPAQDARRATDLANRLMMLDPAERGELRNLLAANADDPTFSTPFLNQQGPRGTLWLAGMIAKLGGVDAPKGLQEDLKAIQADLGRVLAAGTGKGAGPHVDRAWVDELMRAGREKTDIGLYSFRPYGYQLLGTLLDTGHQDTDFLRLIGQDMRAMERDDPAVWMRNTPSGAMYNGFRLDIADGHGAGLDPMTGLMAAFGNNPEASKEFFDPAKHPGEVGYMLKRHWLPDWAGAGPIPEGYDPPGLDQLGRALEAASTGRTPGGGYGLPGGPHPPHDETMRQIMRDTVATLGGEDGLRGTFAANLRDSVGNMVASFMGDGVYDQLVAKDGQNGSMFHDRDLMRVITGAGNDPEAFAVMHGATVEHAAGVLATHPVVKAPGALPAMDVEARQAFNALGTMDGLRDESIVAAREAGVTEATWNRKYQTLASAQILSYIPHVGIPAGRMMDIYTAHALAADTAALEHGSGLSRTENYWSGWSSSQAMAEEYARANTTNPEEIADLAEDRRAQAMDTAARRLGRK</sequence>
<proteinExistence type="predicted"/>
<dbReference type="OrthoDB" id="3846417at2"/>
<dbReference type="STRING" id="159449.B4N89_31595"/>
<reference evidence="1 2" key="1">
    <citation type="submission" date="2017-03" db="EMBL/GenBank/DDBJ databases">
        <title>Draft genome sequence of Streptomyces scabrisporus NF3, endophyte isolated from Amphipterygium adstringens.</title>
        <authorList>
            <person name="Vazquez M."/>
            <person name="Ceapa C.D."/>
            <person name="Rodriguez Luna D."/>
            <person name="Sanchez Esquivel S."/>
        </authorList>
    </citation>
    <scope>NUCLEOTIDE SEQUENCE [LARGE SCALE GENOMIC DNA]</scope>
    <source>
        <strain evidence="1 2">NF3</strain>
    </source>
</reference>
<dbReference type="AlphaFoldDB" id="A0A1T3NPS5"/>
<accession>A0A1T3NPS5</accession>
<gene>
    <name evidence="1" type="ORF">B4N89_31595</name>
</gene>
<keyword evidence="2" id="KW-1185">Reference proteome</keyword>
<dbReference type="EMBL" id="MWQN01000002">
    <property type="protein sequence ID" value="OPC78710.1"/>
    <property type="molecule type" value="Genomic_DNA"/>
</dbReference>
<dbReference type="Proteomes" id="UP000190037">
    <property type="component" value="Unassembled WGS sequence"/>
</dbReference>
<evidence type="ECO:0000313" key="1">
    <source>
        <dbReference type="EMBL" id="OPC78710.1"/>
    </source>
</evidence>
<evidence type="ECO:0000313" key="2">
    <source>
        <dbReference type="Proteomes" id="UP000190037"/>
    </source>
</evidence>
<protein>
    <submittedName>
        <fullName evidence="1">Uncharacterized protein</fullName>
    </submittedName>
</protein>
<comment type="caution">
    <text evidence="1">The sequence shown here is derived from an EMBL/GenBank/DDBJ whole genome shotgun (WGS) entry which is preliminary data.</text>
</comment>
<dbReference type="RefSeq" id="WP_078979908.1">
    <property type="nucleotide sequence ID" value="NZ_MWQN01000002.1"/>
</dbReference>
<organism evidence="1 2">
    <name type="scientific">Embleya scabrispora</name>
    <dbReference type="NCBI Taxonomy" id="159449"/>
    <lineage>
        <taxon>Bacteria</taxon>
        <taxon>Bacillati</taxon>
        <taxon>Actinomycetota</taxon>
        <taxon>Actinomycetes</taxon>
        <taxon>Kitasatosporales</taxon>
        <taxon>Streptomycetaceae</taxon>
        <taxon>Embleya</taxon>
    </lineage>
</organism>
<name>A0A1T3NPS5_9ACTN</name>